<dbReference type="FunFam" id="3.40.50.300:FF:001329">
    <property type="entry name" value="Small GTP-binding protein, putative"/>
    <property type="match status" value="1"/>
</dbReference>
<dbReference type="NCBIfam" id="TIGR00231">
    <property type="entry name" value="small_GTP"/>
    <property type="match status" value="1"/>
</dbReference>
<dbReference type="Gene3D" id="3.40.50.300">
    <property type="entry name" value="P-loop containing nucleotide triphosphate hydrolases"/>
    <property type="match status" value="1"/>
</dbReference>
<dbReference type="Pfam" id="PF00071">
    <property type="entry name" value="Ras"/>
    <property type="match status" value="1"/>
</dbReference>
<dbReference type="OrthoDB" id="25896at2759"/>
<dbReference type="KEGG" id="aplc:110977249"/>
<dbReference type="SUPFAM" id="SSF52540">
    <property type="entry name" value="P-loop containing nucleoside triphosphate hydrolases"/>
    <property type="match status" value="1"/>
</dbReference>
<reference evidence="4" key="1">
    <citation type="submission" date="2025-08" db="UniProtKB">
        <authorList>
            <consortium name="RefSeq"/>
        </authorList>
    </citation>
    <scope>IDENTIFICATION</scope>
</reference>
<dbReference type="InterPro" id="IPR005225">
    <property type="entry name" value="Small_GTP-bd"/>
</dbReference>
<evidence type="ECO:0000313" key="3">
    <source>
        <dbReference type="Proteomes" id="UP000694845"/>
    </source>
</evidence>
<keyword evidence="3" id="KW-1185">Reference proteome</keyword>
<dbReference type="PRINTS" id="PR00449">
    <property type="entry name" value="RASTRNSFRMNG"/>
</dbReference>
<evidence type="ECO:0000256" key="1">
    <source>
        <dbReference type="ARBA" id="ARBA00006270"/>
    </source>
</evidence>
<comment type="similarity">
    <text evidence="1">Belongs to the small GTPase superfamily. Rab family.</text>
</comment>
<dbReference type="SMART" id="SM00176">
    <property type="entry name" value="RAN"/>
    <property type="match status" value="1"/>
</dbReference>
<dbReference type="PROSITE" id="PS51419">
    <property type="entry name" value="RAB"/>
    <property type="match status" value="1"/>
</dbReference>
<accession>A0A8B7Y4V9</accession>
<evidence type="ECO:0000313" key="4">
    <source>
        <dbReference type="RefSeq" id="XP_022086886.1"/>
    </source>
</evidence>
<organism evidence="3 4">
    <name type="scientific">Acanthaster planci</name>
    <name type="common">Crown-of-thorns starfish</name>
    <dbReference type="NCBI Taxonomy" id="133434"/>
    <lineage>
        <taxon>Eukaryota</taxon>
        <taxon>Metazoa</taxon>
        <taxon>Echinodermata</taxon>
        <taxon>Eleutherozoa</taxon>
        <taxon>Asterozoa</taxon>
        <taxon>Asteroidea</taxon>
        <taxon>Valvatacea</taxon>
        <taxon>Valvatida</taxon>
        <taxon>Acanthasteridae</taxon>
        <taxon>Acanthaster</taxon>
    </lineage>
</organism>
<dbReference type="Proteomes" id="UP000694845">
    <property type="component" value="Unplaced"/>
</dbReference>
<sequence length="203" mass="22612">MDLPFKVVLLGKERVGKTSLFNRFLKDRFDSGTTRRTTGTSYGDKAIEVDGRNIYVGLWDTAGVEKFHALSPFYFRGAQAAVVCYDVTSKPSFEEAMLCVKSMKAYEEACKIYLTGTKFDLVDSGRKKKVSLQSVTEYAQDIAAEVFETSSKTGYNVKELFLKIAKDFAEVSMEPRVEAFDANADTITLEEVPSKTSKTTCSC</sequence>
<gene>
    <name evidence="4" type="primary">LOC110977249</name>
</gene>
<protein>
    <submittedName>
        <fullName evidence="4">Ras-related protein Rab-24-like</fullName>
    </submittedName>
</protein>
<dbReference type="SMART" id="SM00175">
    <property type="entry name" value="RAB"/>
    <property type="match status" value="1"/>
</dbReference>
<dbReference type="OMA" id="FREVEFW"/>
<name>A0A8B7Y4V9_ACAPL</name>
<dbReference type="GO" id="GO:0005525">
    <property type="term" value="F:GTP binding"/>
    <property type="evidence" value="ECO:0007669"/>
    <property type="project" value="InterPro"/>
</dbReference>
<dbReference type="InterPro" id="IPR001806">
    <property type="entry name" value="Small_GTPase"/>
</dbReference>
<proteinExistence type="inferred from homology"/>
<dbReference type="InterPro" id="IPR027417">
    <property type="entry name" value="P-loop_NTPase"/>
</dbReference>
<dbReference type="GeneID" id="110977249"/>
<evidence type="ECO:0000256" key="2">
    <source>
        <dbReference type="ARBA" id="ARBA00022741"/>
    </source>
</evidence>
<keyword evidence="2" id="KW-0547">Nucleotide-binding</keyword>
<dbReference type="RefSeq" id="XP_022086886.1">
    <property type="nucleotide sequence ID" value="XM_022231194.1"/>
</dbReference>
<dbReference type="PROSITE" id="PS51421">
    <property type="entry name" value="RAS"/>
    <property type="match status" value="1"/>
</dbReference>
<dbReference type="AlphaFoldDB" id="A0A8B7Y4V9"/>
<dbReference type="PANTHER" id="PTHR47978">
    <property type="match status" value="1"/>
</dbReference>
<dbReference type="SMART" id="SM00174">
    <property type="entry name" value="RHO"/>
    <property type="match status" value="1"/>
</dbReference>
<dbReference type="GO" id="GO:0003924">
    <property type="term" value="F:GTPase activity"/>
    <property type="evidence" value="ECO:0007669"/>
    <property type="project" value="InterPro"/>
</dbReference>
<dbReference type="SMART" id="SM00173">
    <property type="entry name" value="RAS"/>
    <property type="match status" value="1"/>
</dbReference>